<evidence type="ECO:0000313" key="2">
    <source>
        <dbReference type="Proteomes" id="UP000256269"/>
    </source>
</evidence>
<sequence length="35" mass="3618">MTNLRIPSGVVFGVVPVLARPTEAGRPVLLTGGRS</sequence>
<organism evidence="1 2">
    <name type="scientific">Kutzneria buriramensis</name>
    <dbReference type="NCBI Taxonomy" id="1045776"/>
    <lineage>
        <taxon>Bacteria</taxon>
        <taxon>Bacillati</taxon>
        <taxon>Actinomycetota</taxon>
        <taxon>Actinomycetes</taxon>
        <taxon>Pseudonocardiales</taxon>
        <taxon>Pseudonocardiaceae</taxon>
        <taxon>Kutzneria</taxon>
    </lineage>
</organism>
<protein>
    <submittedName>
        <fullName evidence="1">Uncharacterized protein</fullName>
    </submittedName>
</protein>
<accession>A0A3E0HQM3</accession>
<proteinExistence type="predicted"/>
<name>A0A3E0HQM3_9PSEU</name>
<keyword evidence="2" id="KW-1185">Reference proteome</keyword>
<dbReference type="EMBL" id="QUNO01000005">
    <property type="protein sequence ID" value="REH48295.1"/>
    <property type="molecule type" value="Genomic_DNA"/>
</dbReference>
<reference evidence="1 2" key="1">
    <citation type="submission" date="2018-08" db="EMBL/GenBank/DDBJ databases">
        <title>Genomic Encyclopedia of Archaeal and Bacterial Type Strains, Phase II (KMG-II): from individual species to whole genera.</title>
        <authorList>
            <person name="Goeker M."/>
        </authorList>
    </citation>
    <scope>NUCLEOTIDE SEQUENCE [LARGE SCALE GENOMIC DNA]</scope>
    <source>
        <strain evidence="1 2">DSM 45791</strain>
    </source>
</reference>
<evidence type="ECO:0000313" key="1">
    <source>
        <dbReference type="EMBL" id="REH48295.1"/>
    </source>
</evidence>
<gene>
    <name evidence="1" type="ORF">BCF44_105153</name>
</gene>
<comment type="caution">
    <text evidence="1">The sequence shown here is derived from an EMBL/GenBank/DDBJ whole genome shotgun (WGS) entry which is preliminary data.</text>
</comment>
<dbReference type="AlphaFoldDB" id="A0A3E0HQM3"/>
<dbReference type="Proteomes" id="UP000256269">
    <property type="component" value="Unassembled WGS sequence"/>
</dbReference>